<dbReference type="Proteomes" id="UP000245464">
    <property type="component" value="Chromosome 1"/>
</dbReference>
<accession>A0A834S755</accession>
<dbReference type="InterPro" id="IPR004875">
    <property type="entry name" value="DDE_SF_endonuclease_dom"/>
</dbReference>
<keyword evidence="1" id="KW-0238">DNA-binding</keyword>
<sequence>MDPIQKAIEEIESRASGAPFSYSEVAKRHGVGRRTLARRHQGQNQPHTLAHRILHPHQETELLKHITTLTERRTPPTRAIIRSLASSLAGREVSESWVTRFINRNPTHLISRWQTGMDRNRHKADSGAKYSLYFELLHSKMKEYNVEPSHIFNIDEKGFMIGVTGRSKRVFDKRIYDRKGITAAVQDGSREWVTVLACICSDGTALSPALIFQSAAGALQSSWTDAINKEKHQVFIGSSPSGWTNNDIGLAWLKEVFERETRWKARSGYRLLLLDGHRSHVTMDFINYCNDHKILLLVFPPHATHTLQPLDVGMFKPLSTAYSTELSSHLYRSQGLIPVTKGDFFPLFWSAWAAAFKPQTIMKSFEATGIHPPNAEVILRRFRKEASSSDESSTSVLSAEDWLKIKTLISRQVRDKDAKDTKKIYRSLHHISAQLSILSSENRDLKEALLVKKRHRKKSYTLNVNNNHEYYGGALLWSPRKKAERSQMKEQARLYRLHQAQEKRVEKERLKEVREKERAAKEAEKERQKATRDAEKAIQLSQKGKRKASQASKLPRKRQKRAVVVPSHVQAEEAASAAPARTTRLGRKTKLPSKYK</sequence>
<gene>
    <name evidence="4" type="ORF">PtrM4_013160</name>
</gene>
<evidence type="ECO:0000313" key="4">
    <source>
        <dbReference type="EMBL" id="KAF7577076.1"/>
    </source>
</evidence>
<evidence type="ECO:0000256" key="1">
    <source>
        <dbReference type="ARBA" id="ARBA00023125"/>
    </source>
</evidence>
<dbReference type="InterPro" id="IPR006600">
    <property type="entry name" value="HTH_CenpB_DNA-bd_dom"/>
</dbReference>
<feature type="compositionally biased region" description="Basic and acidic residues" evidence="2">
    <location>
        <begin position="503"/>
        <end position="536"/>
    </location>
</feature>
<dbReference type="PANTHER" id="PTHR19303">
    <property type="entry name" value="TRANSPOSON"/>
    <property type="match status" value="1"/>
</dbReference>
<proteinExistence type="predicted"/>
<dbReference type="GO" id="GO:0003677">
    <property type="term" value="F:DNA binding"/>
    <property type="evidence" value="ECO:0007669"/>
    <property type="project" value="UniProtKB-KW"/>
</dbReference>
<dbReference type="Pfam" id="PF03221">
    <property type="entry name" value="HTH_Tnp_Tc5"/>
    <property type="match status" value="1"/>
</dbReference>
<dbReference type="GeneID" id="90954030"/>
<dbReference type="InterPro" id="IPR050863">
    <property type="entry name" value="CenT-Element_Derived"/>
</dbReference>
<comment type="caution">
    <text evidence="4">The sequence shown here is derived from an EMBL/GenBank/DDBJ whole genome shotgun (WGS) entry which is preliminary data.</text>
</comment>
<evidence type="ECO:0000313" key="5">
    <source>
        <dbReference type="Proteomes" id="UP000245464"/>
    </source>
</evidence>
<feature type="domain" description="HTH CENPB-type" evidence="3">
    <location>
        <begin position="46"/>
        <end position="111"/>
    </location>
</feature>
<evidence type="ECO:0000256" key="2">
    <source>
        <dbReference type="SAM" id="MobiDB-lite"/>
    </source>
</evidence>
<dbReference type="PANTHER" id="PTHR19303:SF74">
    <property type="entry name" value="POGO TRANSPOSABLE ELEMENT WITH KRAB DOMAIN"/>
    <property type="match status" value="1"/>
</dbReference>
<dbReference type="Pfam" id="PF03184">
    <property type="entry name" value="DDE_1"/>
    <property type="match status" value="1"/>
</dbReference>
<dbReference type="PROSITE" id="PS51253">
    <property type="entry name" value="HTH_CENPB"/>
    <property type="match status" value="1"/>
</dbReference>
<evidence type="ECO:0000259" key="3">
    <source>
        <dbReference type="PROSITE" id="PS51253"/>
    </source>
</evidence>
<dbReference type="GO" id="GO:0005634">
    <property type="term" value="C:nucleus"/>
    <property type="evidence" value="ECO:0007669"/>
    <property type="project" value="TreeGrafter"/>
</dbReference>
<dbReference type="SMART" id="SM00674">
    <property type="entry name" value="CENPB"/>
    <property type="match status" value="1"/>
</dbReference>
<organism evidence="4 5">
    <name type="scientific">Pyrenophora tritici-repentis</name>
    <dbReference type="NCBI Taxonomy" id="45151"/>
    <lineage>
        <taxon>Eukaryota</taxon>
        <taxon>Fungi</taxon>
        <taxon>Dikarya</taxon>
        <taxon>Ascomycota</taxon>
        <taxon>Pezizomycotina</taxon>
        <taxon>Dothideomycetes</taxon>
        <taxon>Pleosporomycetidae</taxon>
        <taxon>Pleosporales</taxon>
        <taxon>Pleosporineae</taxon>
        <taxon>Pleosporaceae</taxon>
        <taxon>Pyrenophora</taxon>
    </lineage>
</organism>
<feature type="compositionally biased region" description="Basic residues" evidence="2">
    <location>
        <begin position="584"/>
        <end position="596"/>
    </location>
</feature>
<dbReference type="RefSeq" id="XP_065965290.1">
    <property type="nucleotide sequence ID" value="XM_066103088.1"/>
</dbReference>
<dbReference type="KEGG" id="ptrr:90954030"/>
<reference evidence="4 5" key="1">
    <citation type="journal article" date="2018" name="BMC Genomics">
        <title>Comparative genomics of the wheat fungal pathogen Pyrenophora tritici-repentis reveals chromosomal variations and genome plasticity.</title>
        <authorList>
            <person name="Moolhuijzen P."/>
            <person name="See P.T."/>
            <person name="Hane J.K."/>
            <person name="Shi G."/>
            <person name="Liu Z."/>
            <person name="Oliver R.P."/>
            <person name="Moffat C.S."/>
        </authorList>
    </citation>
    <scope>NUCLEOTIDE SEQUENCE [LARGE SCALE GENOMIC DNA]</scope>
    <source>
        <strain evidence="4">M4</strain>
    </source>
</reference>
<name>A0A834S755_9PLEO</name>
<dbReference type="EMBL" id="NQIK02000001">
    <property type="protein sequence ID" value="KAF7577076.1"/>
    <property type="molecule type" value="Genomic_DNA"/>
</dbReference>
<dbReference type="AlphaFoldDB" id="A0A834S755"/>
<feature type="compositionally biased region" description="Basic residues" evidence="2">
    <location>
        <begin position="543"/>
        <end position="561"/>
    </location>
</feature>
<protein>
    <recommendedName>
        <fullName evidence="3">HTH CENPB-type domain-containing protein</fullName>
    </recommendedName>
</protein>
<feature type="region of interest" description="Disordered" evidence="2">
    <location>
        <begin position="503"/>
        <end position="596"/>
    </location>
</feature>